<feature type="compositionally biased region" description="Acidic residues" evidence="1">
    <location>
        <begin position="484"/>
        <end position="501"/>
    </location>
</feature>
<evidence type="ECO:0000313" key="2">
    <source>
        <dbReference type="EMBL" id="KAK2591670.1"/>
    </source>
</evidence>
<feature type="compositionally biased region" description="Basic and acidic residues" evidence="1">
    <location>
        <begin position="98"/>
        <end position="107"/>
    </location>
</feature>
<evidence type="ECO:0000313" key="3">
    <source>
        <dbReference type="Proteomes" id="UP001251528"/>
    </source>
</evidence>
<feature type="region of interest" description="Disordered" evidence="1">
    <location>
        <begin position="465"/>
        <end position="501"/>
    </location>
</feature>
<name>A0AAJ0CEX9_9HYPO</name>
<evidence type="ECO:0000256" key="1">
    <source>
        <dbReference type="SAM" id="MobiDB-lite"/>
    </source>
</evidence>
<reference evidence="2" key="1">
    <citation type="submission" date="2023-06" db="EMBL/GenBank/DDBJ databases">
        <title>Conoideocrella luteorostrata (Hypocreales: Clavicipitaceae), a potential biocontrol fungus for elongate hemlock scale in United States Christmas tree production areas.</title>
        <authorList>
            <person name="Barrett H."/>
            <person name="Lovett B."/>
            <person name="Macias A.M."/>
            <person name="Stajich J.E."/>
            <person name="Kasson M.T."/>
        </authorList>
    </citation>
    <scope>NUCLEOTIDE SEQUENCE</scope>
    <source>
        <strain evidence="2">ARSEF 14590</strain>
    </source>
</reference>
<feature type="region of interest" description="Disordered" evidence="1">
    <location>
        <begin position="277"/>
        <end position="452"/>
    </location>
</feature>
<feature type="region of interest" description="Disordered" evidence="1">
    <location>
        <begin position="98"/>
        <end position="130"/>
    </location>
</feature>
<feature type="region of interest" description="Disordered" evidence="1">
    <location>
        <begin position="157"/>
        <end position="230"/>
    </location>
</feature>
<accession>A0AAJ0CEX9</accession>
<gene>
    <name evidence="2" type="ORF">QQS21_010630</name>
</gene>
<organism evidence="2 3">
    <name type="scientific">Conoideocrella luteorostrata</name>
    <dbReference type="NCBI Taxonomy" id="1105319"/>
    <lineage>
        <taxon>Eukaryota</taxon>
        <taxon>Fungi</taxon>
        <taxon>Dikarya</taxon>
        <taxon>Ascomycota</taxon>
        <taxon>Pezizomycotina</taxon>
        <taxon>Sordariomycetes</taxon>
        <taxon>Hypocreomycetidae</taxon>
        <taxon>Hypocreales</taxon>
        <taxon>Clavicipitaceae</taxon>
        <taxon>Conoideocrella</taxon>
    </lineage>
</organism>
<comment type="caution">
    <text evidence="2">The sequence shown here is derived from an EMBL/GenBank/DDBJ whole genome shotgun (WGS) entry which is preliminary data.</text>
</comment>
<dbReference type="EMBL" id="JASWJB010000317">
    <property type="protein sequence ID" value="KAK2591670.1"/>
    <property type="molecule type" value="Genomic_DNA"/>
</dbReference>
<evidence type="ECO:0008006" key="4">
    <source>
        <dbReference type="Google" id="ProtNLM"/>
    </source>
</evidence>
<feature type="compositionally biased region" description="Acidic residues" evidence="1">
    <location>
        <begin position="311"/>
        <end position="324"/>
    </location>
</feature>
<protein>
    <recommendedName>
        <fullName evidence="4">RRM domain-containing protein</fullName>
    </recommendedName>
</protein>
<keyword evidence="3" id="KW-1185">Reference proteome</keyword>
<dbReference type="AlphaFoldDB" id="A0AAJ0CEX9"/>
<feature type="compositionally biased region" description="Basic and acidic residues" evidence="1">
    <location>
        <begin position="192"/>
        <end position="201"/>
    </location>
</feature>
<proteinExistence type="predicted"/>
<sequence length="555" mass="61879">MAPEATPIKSNHPITDPAADSDSYVRLHITPLDQELLKIVLPATVLSAARNISLHTLETFPEKRYGFVDLPQTDAEKLKKKLNGSTLKGTKMRIEKARVEERIEPSGHVDTGADAEKSKKRKSKDELKLLSKKHKRDANLVEGVVLKDRKVKRGWTESTDTKVKNKKSKDKSAKDKDKDQEKKKKKKRLKSKYTEQDECLLKTRLPANKVGNLPPSDAYKKKKKRGNTREVTVHEFEKTSRFPGFLKNAVPEREGKEPVEFVDGKGWVDEDGEVVEAVKMPKVPKATNKKAKKVVAEESDDDSTSSSGTSSEEDSNSESEDAAETAEPKDILAYQQDSGMSVSSSQDDDGNTSSSASDDDETGNQAAGLKEPRPMSSSSSRSLTIKIPPPPTTPAKVHPLEALYKRPKPDETTSTPAPAQTNSFSFFGAADNPEDDDIEREAPVPSMPMTPYTRQDFEWRNIRSAAPTPDTAHPSRIKNFWAPQDDDDEDAHEGSDNEETEAQIVAANGQQGASDFQSWFWENRRDLNKSWMTRRKTVAKEKRHKENKARASKAI</sequence>
<feature type="region of interest" description="Disordered" evidence="1">
    <location>
        <begin position="535"/>
        <end position="555"/>
    </location>
</feature>
<feature type="compositionally biased region" description="Polar residues" evidence="1">
    <location>
        <begin position="412"/>
        <end position="425"/>
    </location>
</feature>
<feature type="compositionally biased region" description="Polar residues" evidence="1">
    <location>
        <begin position="335"/>
        <end position="356"/>
    </location>
</feature>
<feature type="compositionally biased region" description="Basic and acidic residues" evidence="1">
    <location>
        <begin position="170"/>
        <end position="182"/>
    </location>
</feature>
<dbReference type="Proteomes" id="UP001251528">
    <property type="component" value="Unassembled WGS sequence"/>
</dbReference>